<keyword evidence="2" id="KW-1185">Reference proteome</keyword>
<dbReference type="InParanoid" id="A0A061EVL0"/>
<organism evidence="1 2">
    <name type="scientific">Theobroma cacao</name>
    <name type="common">Cacao</name>
    <name type="synonym">Cocoa</name>
    <dbReference type="NCBI Taxonomy" id="3641"/>
    <lineage>
        <taxon>Eukaryota</taxon>
        <taxon>Viridiplantae</taxon>
        <taxon>Streptophyta</taxon>
        <taxon>Embryophyta</taxon>
        <taxon>Tracheophyta</taxon>
        <taxon>Spermatophyta</taxon>
        <taxon>Magnoliopsida</taxon>
        <taxon>eudicotyledons</taxon>
        <taxon>Gunneridae</taxon>
        <taxon>Pentapetalae</taxon>
        <taxon>rosids</taxon>
        <taxon>malvids</taxon>
        <taxon>Malvales</taxon>
        <taxon>Malvaceae</taxon>
        <taxon>Byttnerioideae</taxon>
        <taxon>Theobroma</taxon>
    </lineage>
</organism>
<sequence>MLVVQEFYANSIKHEDGRAYVRGCQVFFDADTINQFYNTLDIRNDEYSQLVNGDIDLDEVLGSINILGTEWKVHKGVPISFKVNAMDSVYKSGRHVVGLWYPYLIIALCHQARVVWSTNEKLLHPKIPLDGGIINRFYMQEKPTIGGSSSVTPQPLQHSQNLSMLQQMERLEHCSPHCPHCPLKR</sequence>
<gene>
    <name evidence="1" type="ORF">TCM_024515</name>
</gene>
<evidence type="ECO:0000313" key="1">
    <source>
        <dbReference type="EMBL" id="EOY09125.1"/>
    </source>
</evidence>
<reference evidence="1 2" key="1">
    <citation type="journal article" date="2013" name="Genome Biol.">
        <title>The genome sequence of the most widely cultivated cacao type and its use to identify candidate genes regulating pod color.</title>
        <authorList>
            <person name="Motamayor J.C."/>
            <person name="Mockaitis K."/>
            <person name="Schmutz J."/>
            <person name="Haiminen N."/>
            <person name="Iii D.L."/>
            <person name="Cornejo O."/>
            <person name="Findley S.D."/>
            <person name="Zheng P."/>
            <person name="Utro F."/>
            <person name="Royaert S."/>
            <person name="Saski C."/>
            <person name="Jenkins J."/>
            <person name="Podicheti R."/>
            <person name="Zhao M."/>
            <person name="Scheffler B.E."/>
            <person name="Stack J.C."/>
            <person name="Feltus F.A."/>
            <person name="Mustiga G.M."/>
            <person name="Amores F."/>
            <person name="Phillips W."/>
            <person name="Marelli J.P."/>
            <person name="May G.D."/>
            <person name="Shapiro H."/>
            <person name="Ma J."/>
            <person name="Bustamante C.D."/>
            <person name="Schnell R.J."/>
            <person name="Main D."/>
            <person name="Gilbert D."/>
            <person name="Parida L."/>
            <person name="Kuhn D.N."/>
        </authorList>
    </citation>
    <scope>NUCLEOTIDE SEQUENCE [LARGE SCALE GENOMIC DNA]</scope>
    <source>
        <strain evidence="2">cv. Matina 1-6</strain>
    </source>
</reference>
<accession>A0A061EVL0</accession>
<dbReference type="EMBL" id="CM001883">
    <property type="protein sequence ID" value="EOY09125.1"/>
    <property type="molecule type" value="Genomic_DNA"/>
</dbReference>
<dbReference type="Gramene" id="EOY09125">
    <property type="protein sequence ID" value="EOY09125"/>
    <property type="gene ID" value="TCM_024515"/>
</dbReference>
<dbReference type="Proteomes" id="UP000026915">
    <property type="component" value="Chromosome 5"/>
</dbReference>
<evidence type="ECO:0000313" key="2">
    <source>
        <dbReference type="Proteomes" id="UP000026915"/>
    </source>
</evidence>
<dbReference type="AlphaFoldDB" id="A0A061EVL0"/>
<dbReference type="HOGENOM" id="CLU_1542804_0_0_1"/>
<protein>
    <submittedName>
        <fullName evidence="1">Uncharacterized protein</fullName>
    </submittedName>
</protein>
<proteinExistence type="predicted"/>
<name>A0A061EVL0_THECC</name>